<dbReference type="PANTHER" id="PTHR12526:SF635">
    <property type="entry name" value="GLYCOSYL TRANSFERASE GROUP 1"/>
    <property type="match status" value="1"/>
</dbReference>
<keyword evidence="4" id="KW-0808">Transferase</keyword>
<dbReference type="SUPFAM" id="SSF53756">
    <property type="entry name" value="UDP-Glycosyltransferase/glycogen phosphorylase"/>
    <property type="match status" value="1"/>
</dbReference>
<dbReference type="InterPro" id="IPR001296">
    <property type="entry name" value="Glyco_trans_1"/>
</dbReference>
<feature type="region of interest" description="Disordered" evidence="1">
    <location>
        <begin position="1"/>
        <end position="36"/>
    </location>
</feature>
<sequence>MLPWRPSDTVCRSPPQRIRALNPARPNATARPAPARRASRPRVLLLGPALAAVSGVSTHLAQLFRSGLAGRFDLLHFQVGSEGRREGALQKLARFLFSPLQLALVILRRRPDIVHLNTSLMPKSFWRDLAYLAVARALGRRVVYQVHGGALPADFAAGRRDWSVVLRRVLSWPDAVVLLARVELDAYRAFVPGQRLELIPNAIELEPLVSMPLHGRSEGPLRLVYLGRFVRTKGVFECCDALASLAREGHAFAFTMAGSGPEEPSLRAHVEALGLGDRVRFVGPRFGDEKIGLWRETDVFLLPTWGEGLPYALLEAMAAGAVPVATRVGAIPDVVEHEVHGMLVAPREPAAIARALARLDEDRALLRRLAEAARARVVAHYGMARLEADFERLYGSLCGVGRS</sequence>
<evidence type="ECO:0000259" key="2">
    <source>
        <dbReference type="Pfam" id="PF00534"/>
    </source>
</evidence>
<evidence type="ECO:0000259" key="3">
    <source>
        <dbReference type="Pfam" id="PF13439"/>
    </source>
</evidence>
<reference evidence="4" key="1">
    <citation type="journal article" date="2020" name="mSystems">
        <title>Genome- and Community-Level Interaction Insights into Carbon Utilization and Element Cycling Functions of Hydrothermarchaeota in Hydrothermal Sediment.</title>
        <authorList>
            <person name="Zhou Z."/>
            <person name="Liu Y."/>
            <person name="Xu W."/>
            <person name="Pan J."/>
            <person name="Luo Z.H."/>
            <person name="Li M."/>
        </authorList>
    </citation>
    <scope>NUCLEOTIDE SEQUENCE [LARGE SCALE GENOMIC DNA]</scope>
    <source>
        <strain evidence="4">SpSt-381</strain>
    </source>
</reference>
<dbReference type="EMBL" id="DSQF01000030">
    <property type="protein sequence ID" value="HGZ44595.1"/>
    <property type="molecule type" value="Genomic_DNA"/>
</dbReference>
<dbReference type="InterPro" id="IPR028098">
    <property type="entry name" value="Glyco_trans_4-like_N"/>
</dbReference>
<dbReference type="Pfam" id="PF00534">
    <property type="entry name" value="Glycos_transf_1"/>
    <property type="match status" value="1"/>
</dbReference>
<name>A0A832MM61_UNCEI</name>
<protein>
    <submittedName>
        <fullName evidence="4">Glycosyltransferase family 1 protein</fullName>
    </submittedName>
</protein>
<gene>
    <name evidence="4" type="ORF">ENR23_14525</name>
</gene>
<dbReference type="PANTHER" id="PTHR12526">
    <property type="entry name" value="GLYCOSYLTRANSFERASE"/>
    <property type="match status" value="1"/>
</dbReference>
<evidence type="ECO:0000313" key="4">
    <source>
        <dbReference type="EMBL" id="HGZ44595.1"/>
    </source>
</evidence>
<feature type="domain" description="Glycosyltransferase subfamily 4-like N-terminal" evidence="3">
    <location>
        <begin position="88"/>
        <end position="206"/>
    </location>
</feature>
<dbReference type="CDD" id="cd03801">
    <property type="entry name" value="GT4_PimA-like"/>
    <property type="match status" value="1"/>
</dbReference>
<feature type="domain" description="Glycosyl transferase family 1" evidence="2">
    <location>
        <begin position="215"/>
        <end position="375"/>
    </location>
</feature>
<evidence type="ECO:0000256" key="1">
    <source>
        <dbReference type="SAM" id="MobiDB-lite"/>
    </source>
</evidence>
<organism evidence="4">
    <name type="scientific">Eiseniibacteriota bacterium</name>
    <dbReference type="NCBI Taxonomy" id="2212470"/>
    <lineage>
        <taxon>Bacteria</taxon>
        <taxon>Candidatus Eiseniibacteriota</taxon>
    </lineage>
</organism>
<comment type="caution">
    <text evidence="4">The sequence shown here is derived from an EMBL/GenBank/DDBJ whole genome shotgun (WGS) entry which is preliminary data.</text>
</comment>
<dbReference type="Gene3D" id="3.40.50.2000">
    <property type="entry name" value="Glycogen Phosphorylase B"/>
    <property type="match status" value="2"/>
</dbReference>
<dbReference type="AlphaFoldDB" id="A0A832MM61"/>
<proteinExistence type="predicted"/>
<accession>A0A832MM61</accession>
<dbReference type="GO" id="GO:0016757">
    <property type="term" value="F:glycosyltransferase activity"/>
    <property type="evidence" value="ECO:0007669"/>
    <property type="project" value="InterPro"/>
</dbReference>
<feature type="compositionally biased region" description="Low complexity" evidence="1">
    <location>
        <begin position="19"/>
        <end position="36"/>
    </location>
</feature>
<dbReference type="Pfam" id="PF13439">
    <property type="entry name" value="Glyco_transf_4"/>
    <property type="match status" value="1"/>
</dbReference>